<evidence type="ECO:0000259" key="2">
    <source>
        <dbReference type="PROSITE" id="PS51340"/>
    </source>
</evidence>
<name>A0A6J4PBK8_9PSEU</name>
<dbReference type="Pfam" id="PF03473">
    <property type="entry name" value="MOSC"/>
    <property type="match status" value="1"/>
</dbReference>
<evidence type="ECO:0000256" key="1">
    <source>
        <dbReference type="SAM" id="MobiDB-lite"/>
    </source>
</evidence>
<dbReference type="EMBL" id="CADCUS010000303">
    <property type="protein sequence ID" value="CAA9411764.1"/>
    <property type="molecule type" value="Genomic_DNA"/>
</dbReference>
<dbReference type="InterPro" id="IPR005303">
    <property type="entry name" value="MOCOS_middle"/>
</dbReference>
<dbReference type="InterPro" id="IPR011037">
    <property type="entry name" value="Pyrv_Knase-like_insert_dom_sf"/>
</dbReference>
<feature type="region of interest" description="Disordered" evidence="1">
    <location>
        <begin position="234"/>
        <end position="255"/>
    </location>
</feature>
<evidence type="ECO:0000313" key="3">
    <source>
        <dbReference type="EMBL" id="CAA9411764.1"/>
    </source>
</evidence>
<dbReference type="Gene3D" id="2.40.33.20">
    <property type="entry name" value="PK beta-barrel domain-like"/>
    <property type="match status" value="1"/>
</dbReference>
<protein>
    <submittedName>
        <fullName evidence="3">FIG060329: MOSC domain protein</fullName>
    </submittedName>
</protein>
<dbReference type="GO" id="GO:0030151">
    <property type="term" value="F:molybdenum ion binding"/>
    <property type="evidence" value="ECO:0007669"/>
    <property type="project" value="InterPro"/>
</dbReference>
<organism evidence="3">
    <name type="scientific">uncultured Pseudonocardia sp</name>
    <dbReference type="NCBI Taxonomy" id="211455"/>
    <lineage>
        <taxon>Bacteria</taxon>
        <taxon>Bacillati</taxon>
        <taxon>Actinomycetota</taxon>
        <taxon>Actinomycetes</taxon>
        <taxon>Pseudonocardiales</taxon>
        <taxon>Pseudonocardiaceae</taxon>
        <taxon>Pseudonocardia</taxon>
        <taxon>environmental samples</taxon>
    </lineage>
</organism>
<dbReference type="PROSITE" id="PS51340">
    <property type="entry name" value="MOSC"/>
    <property type="match status" value="1"/>
</dbReference>
<dbReference type="AlphaFoldDB" id="A0A6J4PBK8"/>
<dbReference type="Pfam" id="PF03476">
    <property type="entry name" value="MOSC_N"/>
    <property type="match status" value="1"/>
</dbReference>
<accession>A0A6J4PBK8</accession>
<dbReference type="GO" id="GO:0030170">
    <property type="term" value="F:pyridoxal phosphate binding"/>
    <property type="evidence" value="ECO:0007669"/>
    <property type="project" value="InterPro"/>
</dbReference>
<feature type="domain" description="MOSC" evidence="2">
    <location>
        <begin position="97"/>
        <end position="237"/>
    </location>
</feature>
<proteinExistence type="predicted"/>
<dbReference type="InterPro" id="IPR005302">
    <property type="entry name" value="MoCF_Sase_C"/>
</dbReference>
<sequence length="255" mass="26600">MRVLELWRFPVKSLQGERVDAADLGPGGVDGDRRFAIFDVATGYGLTARRAPEMLFASARTTPGGGVEITLPDGGVAADDAALSAWLGRAVTLRSADEVAERRYENPDDAETEAEESWGPFVGADGAFHDTQGATVTVLSTTSTGGEPTRRFRANVVVEGAGEDGLLGRRVRIGTATLAVAMPIARCVMVTRAQPGGIGVDREVLRRIHREHGGNLAVGGSVAAPGTVRVGDALVRDADGPRPGAPDRGTGRTTC</sequence>
<reference evidence="3" key="1">
    <citation type="submission" date="2020-02" db="EMBL/GenBank/DDBJ databases">
        <authorList>
            <person name="Meier V. D."/>
        </authorList>
    </citation>
    <scope>NUCLEOTIDE SEQUENCE</scope>
    <source>
        <strain evidence="3">AVDCRST_MAG66</strain>
    </source>
</reference>
<dbReference type="SUPFAM" id="SSF50800">
    <property type="entry name" value="PK beta-barrel domain-like"/>
    <property type="match status" value="1"/>
</dbReference>
<gene>
    <name evidence="3" type="ORF">AVDCRST_MAG66-2073</name>
</gene>
<dbReference type="GO" id="GO:0003824">
    <property type="term" value="F:catalytic activity"/>
    <property type="evidence" value="ECO:0007669"/>
    <property type="project" value="InterPro"/>
</dbReference>